<dbReference type="InterPro" id="IPR003594">
    <property type="entry name" value="HATPase_dom"/>
</dbReference>
<dbReference type="InterPro" id="IPR036890">
    <property type="entry name" value="HATPase_C_sf"/>
</dbReference>
<evidence type="ECO:0000256" key="2">
    <source>
        <dbReference type="ARBA" id="ARBA00012438"/>
    </source>
</evidence>
<dbReference type="InterPro" id="IPR036097">
    <property type="entry name" value="HisK_dim/P_sf"/>
</dbReference>
<dbReference type="SMART" id="SM00388">
    <property type="entry name" value="HisKA"/>
    <property type="match status" value="1"/>
</dbReference>
<evidence type="ECO:0000256" key="5">
    <source>
        <dbReference type="ARBA" id="ARBA00022777"/>
    </source>
</evidence>
<dbReference type="Pfam" id="PF00512">
    <property type="entry name" value="HisKA"/>
    <property type="match status" value="1"/>
</dbReference>
<dbReference type="Proteomes" id="UP001234343">
    <property type="component" value="Unassembled WGS sequence"/>
</dbReference>
<comment type="caution">
    <text evidence="10">The sequence shown here is derived from an EMBL/GenBank/DDBJ whole genome shotgun (WGS) entry which is preliminary data.</text>
</comment>
<evidence type="ECO:0000256" key="6">
    <source>
        <dbReference type="ARBA" id="ARBA00022840"/>
    </source>
</evidence>
<dbReference type="CDD" id="cd00082">
    <property type="entry name" value="HisKA"/>
    <property type="match status" value="1"/>
</dbReference>
<evidence type="ECO:0000313" key="11">
    <source>
        <dbReference type="Proteomes" id="UP001234343"/>
    </source>
</evidence>
<reference evidence="10 11" key="1">
    <citation type="submission" date="2023-06" db="EMBL/GenBank/DDBJ databases">
        <title>Alteromonas sp. ASW11-36 isolated from intertidal sand.</title>
        <authorList>
            <person name="Li Y."/>
        </authorList>
    </citation>
    <scope>NUCLEOTIDE SEQUENCE [LARGE SCALE GENOMIC DNA]</scope>
    <source>
        <strain evidence="10 11">ASW11-36</strain>
    </source>
</reference>
<dbReference type="PANTHER" id="PTHR42878">
    <property type="entry name" value="TWO-COMPONENT HISTIDINE KINASE"/>
    <property type="match status" value="1"/>
</dbReference>
<evidence type="ECO:0000256" key="8">
    <source>
        <dbReference type="SAM" id="Phobius"/>
    </source>
</evidence>
<dbReference type="Gene3D" id="3.30.565.10">
    <property type="entry name" value="Histidine kinase-like ATPase, C-terminal domain"/>
    <property type="match status" value="1"/>
</dbReference>
<name>A0ABT7SUU3_9ALTE</name>
<keyword evidence="8" id="KW-1133">Transmembrane helix</keyword>
<dbReference type="PROSITE" id="PS50109">
    <property type="entry name" value="HIS_KIN"/>
    <property type="match status" value="1"/>
</dbReference>
<keyword evidence="4" id="KW-0547">Nucleotide-binding</keyword>
<accession>A0ABT7SUU3</accession>
<dbReference type="CDD" id="cd00075">
    <property type="entry name" value="HATPase"/>
    <property type="match status" value="1"/>
</dbReference>
<dbReference type="SUPFAM" id="SSF55874">
    <property type="entry name" value="ATPase domain of HSP90 chaperone/DNA topoisomerase II/histidine kinase"/>
    <property type="match status" value="1"/>
</dbReference>
<keyword evidence="7" id="KW-0902">Two-component regulatory system</keyword>
<evidence type="ECO:0000259" key="9">
    <source>
        <dbReference type="PROSITE" id="PS50109"/>
    </source>
</evidence>
<evidence type="ECO:0000313" key="10">
    <source>
        <dbReference type="EMBL" id="MDM7859956.1"/>
    </source>
</evidence>
<keyword evidence="8" id="KW-0812">Transmembrane</keyword>
<protein>
    <recommendedName>
        <fullName evidence="2">histidine kinase</fullName>
        <ecNumber evidence="2">2.7.13.3</ecNumber>
    </recommendedName>
</protein>
<keyword evidence="3" id="KW-0808">Transferase</keyword>
<feature type="domain" description="Histidine kinase" evidence="9">
    <location>
        <begin position="249"/>
        <end position="465"/>
    </location>
</feature>
<dbReference type="SUPFAM" id="SSF47384">
    <property type="entry name" value="Homodimeric domain of signal transducing histidine kinase"/>
    <property type="match status" value="1"/>
</dbReference>
<feature type="transmembrane region" description="Helical" evidence="8">
    <location>
        <begin position="169"/>
        <end position="191"/>
    </location>
</feature>
<keyword evidence="5 10" id="KW-0418">Kinase</keyword>
<evidence type="ECO:0000256" key="3">
    <source>
        <dbReference type="ARBA" id="ARBA00022679"/>
    </source>
</evidence>
<evidence type="ECO:0000256" key="1">
    <source>
        <dbReference type="ARBA" id="ARBA00000085"/>
    </source>
</evidence>
<gene>
    <name evidence="10" type="ORF">QTP81_05030</name>
</gene>
<dbReference type="EMBL" id="JAUCBP010000006">
    <property type="protein sequence ID" value="MDM7859956.1"/>
    <property type="molecule type" value="Genomic_DNA"/>
</dbReference>
<keyword evidence="8" id="KW-0472">Membrane</keyword>
<dbReference type="InterPro" id="IPR003661">
    <property type="entry name" value="HisK_dim/P_dom"/>
</dbReference>
<dbReference type="EC" id="2.7.13.3" evidence="2"/>
<proteinExistence type="predicted"/>
<dbReference type="PANTHER" id="PTHR42878:SF7">
    <property type="entry name" value="SENSOR HISTIDINE KINASE GLRK"/>
    <property type="match status" value="1"/>
</dbReference>
<organism evidence="10 11">
    <name type="scientific">Alteromonas arenosi</name>
    <dbReference type="NCBI Taxonomy" id="3055817"/>
    <lineage>
        <taxon>Bacteria</taxon>
        <taxon>Pseudomonadati</taxon>
        <taxon>Pseudomonadota</taxon>
        <taxon>Gammaproteobacteria</taxon>
        <taxon>Alteromonadales</taxon>
        <taxon>Alteromonadaceae</taxon>
        <taxon>Alteromonas/Salinimonas group</taxon>
        <taxon>Alteromonas</taxon>
    </lineage>
</organism>
<evidence type="ECO:0000256" key="7">
    <source>
        <dbReference type="ARBA" id="ARBA00023012"/>
    </source>
</evidence>
<keyword evidence="11" id="KW-1185">Reference proteome</keyword>
<dbReference type="InterPro" id="IPR050351">
    <property type="entry name" value="BphY/WalK/GraS-like"/>
</dbReference>
<dbReference type="InterPro" id="IPR005467">
    <property type="entry name" value="His_kinase_dom"/>
</dbReference>
<dbReference type="RefSeq" id="WP_289364152.1">
    <property type="nucleotide sequence ID" value="NZ_JAUCBP010000006.1"/>
</dbReference>
<dbReference type="SMART" id="SM00387">
    <property type="entry name" value="HATPase_c"/>
    <property type="match status" value="1"/>
</dbReference>
<dbReference type="Pfam" id="PF02518">
    <property type="entry name" value="HATPase_c"/>
    <property type="match status" value="1"/>
</dbReference>
<evidence type="ECO:0000256" key="4">
    <source>
        <dbReference type="ARBA" id="ARBA00022741"/>
    </source>
</evidence>
<sequence length="469" mass="52680">MQIRSLRQLTLVSFAIALIPLIALLWQSQSDLANIASTTAQDNTFFVAIVGASRNIDSDAIDIERLIRQHLIVRDDRLKLLIKERLRTFTLDLDNLCESLQQGVACSKLQRRTHRLANFAEIEQQVQLDAQLSEFRDYVAELRRAVGTVISQRIVEQQQMMASQRQKQVWSTAILALLSLVLIIKGSQLIAQPFEQLKKLIASIAQQNGELPPISNKGPIELLSIERDLHWLADRLQQLEHLRTALLRHASHELKTPLASIKEGCSLLNEQVVGELNQSQREVLCLLNASTDRLNTLVEQLLDYNLLLQQAEPVMVATNLAALIEACLQENALALNHNERRVDIRLDIESIVVDPDLLRRILDNLLSNAIAHGASDKTIFLHIYSSANYYVMDVANFGKPIALEDRERLFEPFSRGNTQRNDQVVGAGLGLSIVADCARLMQGRVSIVDHAIADVCFRVELPNKEKSTA</sequence>
<dbReference type="GO" id="GO:0016301">
    <property type="term" value="F:kinase activity"/>
    <property type="evidence" value="ECO:0007669"/>
    <property type="project" value="UniProtKB-KW"/>
</dbReference>
<keyword evidence="6" id="KW-0067">ATP-binding</keyword>
<comment type="catalytic activity">
    <reaction evidence="1">
        <text>ATP + protein L-histidine = ADP + protein N-phospho-L-histidine.</text>
        <dbReference type="EC" id="2.7.13.3"/>
    </reaction>
</comment>
<dbReference type="Gene3D" id="1.10.287.130">
    <property type="match status" value="1"/>
</dbReference>